<dbReference type="GO" id="GO:0004526">
    <property type="term" value="F:ribonuclease P activity"/>
    <property type="evidence" value="ECO:0007669"/>
    <property type="project" value="UniProtKB-UniRule"/>
</dbReference>
<dbReference type="InterPro" id="IPR000100">
    <property type="entry name" value="RNase_P"/>
</dbReference>
<dbReference type="GO" id="GO:0030677">
    <property type="term" value="C:ribonuclease P complex"/>
    <property type="evidence" value="ECO:0007669"/>
    <property type="project" value="TreeGrafter"/>
</dbReference>
<reference evidence="9" key="2">
    <citation type="journal article" date="2021" name="PeerJ">
        <title>Extensive microbial diversity within the chicken gut microbiome revealed by metagenomics and culture.</title>
        <authorList>
            <person name="Gilroy R."/>
            <person name="Ravi A."/>
            <person name="Getino M."/>
            <person name="Pursley I."/>
            <person name="Horton D.L."/>
            <person name="Alikhan N.F."/>
            <person name="Baker D."/>
            <person name="Gharbi K."/>
            <person name="Hall N."/>
            <person name="Watson M."/>
            <person name="Adriaenssens E.M."/>
            <person name="Foster-Nyarko E."/>
            <person name="Jarju S."/>
            <person name="Secka A."/>
            <person name="Antonio M."/>
            <person name="Oren A."/>
            <person name="Chaudhuri R.R."/>
            <person name="La Ragione R."/>
            <person name="Hildebrand F."/>
            <person name="Pallen M.J."/>
        </authorList>
    </citation>
    <scope>NUCLEOTIDE SEQUENCE</scope>
    <source>
        <strain evidence="9">ChiHcec3-11533</strain>
    </source>
</reference>
<dbReference type="GO" id="GO:0001682">
    <property type="term" value="P:tRNA 5'-leader removal"/>
    <property type="evidence" value="ECO:0007669"/>
    <property type="project" value="UniProtKB-UniRule"/>
</dbReference>
<comment type="similarity">
    <text evidence="7">Belongs to the RnpA family.</text>
</comment>
<name>A0A9D1ID08_9FIRM</name>
<dbReference type="InterPro" id="IPR020539">
    <property type="entry name" value="RNase_P_CS"/>
</dbReference>
<dbReference type="SUPFAM" id="SSF54211">
    <property type="entry name" value="Ribosomal protein S5 domain 2-like"/>
    <property type="match status" value="1"/>
</dbReference>
<dbReference type="PANTHER" id="PTHR33992">
    <property type="entry name" value="RIBONUCLEASE P PROTEIN COMPONENT"/>
    <property type="match status" value="1"/>
</dbReference>
<keyword evidence="5 7" id="KW-0378">Hydrolase</keyword>
<comment type="caution">
    <text evidence="9">The sequence shown here is derived from an EMBL/GenBank/DDBJ whole genome shotgun (WGS) entry which is preliminary data.</text>
</comment>
<dbReference type="EC" id="3.1.26.5" evidence="7 8"/>
<dbReference type="AlphaFoldDB" id="A0A9D1ID08"/>
<dbReference type="HAMAP" id="MF_00227">
    <property type="entry name" value="RNase_P"/>
    <property type="match status" value="1"/>
</dbReference>
<evidence type="ECO:0000313" key="9">
    <source>
        <dbReference type="EMBL" id="HIU34536.1"/>
    </source>
</evidence>
<dbReference type="GO" id="GO:0042781">
    <property type="term" value="F:3'-tRNA processing endoribonuclease activity"/>
    <property type="evidence" value="ECO:0007669"/>
    <property type="project" value="TreeGrafter"/>
</dbReference>
<protein>
    <recommendedName>
        <fullName evidence="7 8">Ribonuclease P protein component</fullName>
        <shortName evidence="7">RNase P protein</shortName>
        <shortName evidence="7">RNaseP protein</shortName>
        <ecNumber evidence="7 8">3.1.26.5</ecNumber>
    </recommendedName>
    <alternativeName>
        <fullName evidence="7">Protein C5</fullName>
    </alternativeName>
</protein>
<evidence type="ECO:0000313" key="10">
    <source>
        <dbReference type="Proteomes" id="UP000824072"/>
    </source>
</evidence>
<evidence type="ECO:0000256" key="3">
    <source>
        <dbReference type="ARBA" id="ARBA00022722"/>
    </source>
</evidence>
<dbReference type="InterPro" id="IPR020568">
    <property type="entry name" value="Ribosomal_Su5_D2-typ_SF"/>
</dbReference>
<dbReference type="EMBL" id="DVMU01000184">
    <property type="protein sequence ID" value="HIU34536.1"/>
    <property type="molecule type" value="Genomic_DNA"/>
</dbReference>
<gene>
    <name evidence="7 9" type="primary">rnpA</name>
    <name evidence="9" type="ORF">IAB02_08235</name>
</gene>
<proteinExistence type="inferred from homology"/>
<comment type="catalytic activity">
    <reaction evidence="7">
        <text>Endonucleolytic cleavage of RNA, removing 5'-extranucleotides from tRNA precursor.</text>
        <dbReference type="EC" id="3.1.26.5"/>
    </reaction>
</comment>
<dbReference type="PROSITE" id="PS00648">
    <property type="entry name" value="RIBONUCLEASE_P"/>
    <property type="match status" value="1"/>
</dbReference>
<dbReference type="Pfam" id="PF00825">
    <property type="entry name" value="Ribonuclease_P"/>
    <property type="match status" value="1"/>
</dbReference>
<accession>A0A9D1ID08</accession>
<reference evidence="9" key="1">
    <citation type="submission" date="2020-10" db="EMBL/GenBank/DDBJ databases">
        <authorList>
            <person name="Gilroy R."/>
        </authorList>
    </citation>
    <scope>NUCLEOTIDE SEQUENCE</scope>
    <source>
        <strain evidence="9">ChiHcec3-11533</strain>
    </source>
</reference>
<dbReference type="InterPro" id="IPR014721">
    <property type="entry name" value="Ribsml_uS5_D2-typ_fold_subgr"/>
</dbReference>
<comment type="function">
    <text evidence="1 7">RNaseP catalyzes the removal of the 5'-leader sequence from pre-tRNA to produce the mature 5'-terminus. It can also cleave other RNA substrates such as 4.5S RNA. The protein component plays an auxiliary but essential role in vivo by binding to the 5'-leader sequence and broadening the substrate specificity of the ribozyme.</text>
</comment>
<sequence>MQEGKVGNFRFPRKFRLGRNRNYRYVYRKGITHPSRNLMLVYLRGRELKIGFSVSSKVGNAVTRNRIRRCLREDARQIRPGLKPGKYIFVARRGAKEVPHQQLTREMLQLVSRAQLLKEAPPSTERP</sequence>
<dbReference type="GO" id="GO:0000049">
    <property type="term" value="F:tRNA binding"/>
    <property type="evidence" value="ECO:0007669"/>
    <property type="project" value="UniProtKB-UniRule"/>
</dbReference>
<keyword evidence="4 7" id="KW-0255">Endonuclease</keyword>
<dbReference type="Proteomes" id="UP000824072">
    <property type="component" value="Unassembled WGS sequence"/>
</dbReference>
<evidence type="ECO:0000256" key="7">
    <source>
        <dbReference type="HAMAP-Rule" id="MF_00227"/>
    </source>
</evidence>
<evidence type="ECO:0000256" key="2">
    <source>
        <dbReference type="ARBA" id="ARBA00022694"/>
    </source>
</evidence>
<comment type="subunit">
    <text evidence="7">Consists of a catalytic RNA component (M1 or rnpB) and a protein subunit.</text>
</comment>
<evidence type="ECO:0000256" key="8">
    <source>
        <dbReference type="NCBIfam" id="TIGR00188"/>
    </source>
</evidence>
<keyword evidence="6 7" id="KW-0694">RNA-binding</keyword>
<keyword evidence="3 7" id="KW-0540">Nuclease</keyword>
<evidence type="ECO:0000256" key="1">
    <source>
        <dbReference type="ARBA" id="ARBA00002663"/>
    </source>
</evidence>
<evidence type="ECO:0000256" key="4">
    <source>
        <dbReference type="ARBA" id="ARBA00022759"/>
    </source>
</evidence>
<dbReference type="Gene3D" id="3.30.230.10">
    <property type="match status" value="1"/>
</dbReference>
<evidence type="ECO:0000256" key="5">
    <source>
        <dbReference type="ARBA" id="ARBA00022801"/>
    </source>
</evidence>
<dbReference type="NCBIfam" id="TIGR00188">
    <property type="entry name" value="rnpA"/>
    <property type="match status" value="1"/>
</dbReference>
<keyword evidence="2 7" id="KW-0819">tRNA processing</keyword>
<evidence type="ECO:0000256" key="6">
    <source>
        <dbReference type="ARBA" id="ARBA00022884"/>
    </source>
</evidence>
<organism evidence="9 10">
    <name type="scientific">Candidatus Pullichristensenella excrementigallinarum</name>
    <dbReference type="NCBI Taxonomy" id="2840907"/>
    <lineage>
        <taxon>Bacteria</taxon>
        <taxon>Bacillati</taxon>
        <taxon>Bacillota</taxon>
        <taxon>Clostridia</taxon>
        <taxon>Candidatus Pullichristensenella</taxon>
    </lineage>
</organism>
<dbReference type="PANTHER" id="PTHR33992:SF1">
    <property type="entry name" value="RIBONUCLEASE P PROTEIN COMPONENT"/>
    <property type="match status" value="1"/>
</dbReference>